<dbReference type="AlphaFoldDB" id="A0A2S8HXK6"/>
<evidence type="ECO:0000256" key="1">
    <source>
        <dbReference type="SAM" id="MobiDB-lite"/>
    </source>
</evidence>
<proteinExistence type="predicted"/>
<feature type="region of interest" description="Disordered" evidence="1">
    <location>
        <begin position="237"/>
        <end position="266"/>
    </location>
</feature>
<name>A0A2S8HXK6_BURCE</name>
<protein>
    <submittedName>
        <fullName evidence="2">Uncharacterized protein</fullName>
    </submittedName>
</protein>
<evidence type="ECO:0000313" key="3">
    <source>
        <dbReference type="Proteomes" id="UP000238206"/>
    </source>
</evidence>
<dbReference type="EMBL" id="PUIQ01000125">
    <property type="protein sequence ID" value="PQP07145.1"/>
    <property type="molecule type" value="Genomic_DNA"/>
</dbReference>
<dbReference type="Proteomes" id="UP000238206">
    <property type="component" value="Unassembled WGS sequence"/>
</dbReference>
<gene>
    <name evidence="2" type="ORF">C5615_38045</name>
</gene>
<dbReference type="RefSeq" id="WP_105393942.1">
    <property type="nucleotide sequence ID" value="NZ_PUIQ01000125.1"/>
</dbReference>
<accession>A0A2S8HXK6</accession>
<evidence type="ECO:0000313" key="2">
    <source>
        <dbReference type="EMBL" id="PQP07145.1"/>
    </source>
</evidence>
<reference evidence="2 3" key="1">
    <citation type="submission" date="2018-02" db="EMBL/GenBank/DDBJ databases">
        <title>Draft genome sequencing of Burkholderia cepacia Y14-15.</title>
        <authorList>
            <person name="Zheng B.-X."/>
        </authorList>
    </citation>
    <scope>NUCLEOTIDE SEQUENCE [LARGE SCALE GENOMIC DNA]</scope>
    <source>
        <strain evidence="2 3">Y14-15</strain>
    </source>
</reference>
<sequence length="266" mass="29225">MSGVLTLSNQIADFAESDIPARATRHVNFYRLQCRRRKLTSGTAMRQTIVVNEPLDAEQELSQLGLKVSVAQKIARAASAARASALEIDVAFTPGMLSHIYGNRQLRLELLPLGWRKGRFNNVESVINDELGIQIIFQNVDIACVPEHSPQAISGKGSGSRQLVQNGLQSELWENPVNPPADPSQLESKRGVTPTVWMFCVSNDGKRLRAEVSKPSNFEGDQFEDFSKRIFVLDEESGTDPDISINPSSGGNDDADFDIDVSVAKK</sequence>
<organism evidence="2 3">
    <name type="scientific">Burkholderia cepacia</name>
    <name type="common">Pseudomonas cepacia</name>
    <dbReference type="NCBI Taxonomy" id="292"/>
    <lineage>
        <taxon>Bacteria</taxon>
        <taxon>Pseudomonadati</taxon>
        <taxon>Pseudomonadota</taxon>
        <taxon>Betaproteobacteria</taxon>
        <taxon>Burkholderiales</taxon>
        <taxon>Burkholderiaceae</taxon>
        <taxon>Burkholderia</taxon>
        <taxon>Burkholderia cepacia complex</taxon>
    </lineage>
</organism>
<comment type="caution">
    <text evidence="2">The sequence shown here is derived from an EMBL/GenBank/DDBJ whole genome shotgun (WGS) entry which is preliminary data.</text>
</comment>